<comment type="caution">
    <text evidence="1">The sequence shown here is derived from an EMBL/GenBank/DDBJ whole genome shotgun (WGS) entry which is preliminary data.</text>
</comment>
<organism evidence="1 2">
    <name type="scientific">Caerostris extrusa</name>
    <name type="common">Bark spider</name>
    <name type="synonym">Caerostris bankana</name>
    <dbReference type="NCBI Taxonomy" id="172846"/>
    <lineage>
        <taxon>Eukaryota</taxon>
        <taxon>Metazoa</taxon>
        <taxon>Ecdysozoa</taxon>
        <taxon>Arthropoda</taxon>
        <taxon>Chelicerata</taxon>
        <taxon>Arachnida</taxon>
        <taxon>Araneae</taxon>
        <taxon>Araneomorphae</taxon>
        <taxon>Entelegynae</taxon>
        <taxon>Araneoidea</taxon>
        <taxon>Araneidae</taxon>
        <taxon>Caerostris</taxon>
    </lineage>
</organism>
<sequence>MHSKPLRKEDFLLVRLSTERIGGDKILEFGFLCLKNLRRNHPVECFNCWKVTPLLTRWLVDIFRFHLHTEANTIYCGEDKMVNCFYQERMVFIRFYSLAQHL</sequence>
<dbReference type="EMBL" id="BPLR01018685">
    <property type="protein sequence ID" value="GIZ01550.1"/>
    <property type="molecule type" value="Genomic_DNA"/>
</dbReference>
<dbReference type="Proteomes" id="UP001054945">
    <property type="component" value="Unassembled WGS sequence"/>
</dbReference>
<dbReference type="AlphaFoldDB" id="A0AAV4Y4Z1"/>
<reference evidence="1 2" key="1">
    <citation type="submission" date="2021-06" db="EMBL/GenBank/DDBJ databases">
        <title>Caerostris extrusa draft genome.</title>
        <authorList>
            <person name="Kono N."/>
            <person name="Arakawa K."/>
        </authorList>
    </citation>
    <scope>NUCLEOTIDE SEQUENCE [LARGE SCALE GENOMIC DNA]</scope>
</reference>
<evidence type="ECO:0000313" key="1">
    <source>
        <dbReference type="EMBL" id="GIZ01550.1"/>
    </source>
</evidence>
<name>A0AAV4Y4Z1_CAEEX</name>
<accession>A0AAV4Y4Z1</accession>
<protein>
    <submittedName>
        <fullName evidence="1">Uncharacterized protein</fullName>
    </submittedName>
</protein>
<proteinExistence type="predicted"/>
<gene>
    <name evidence="1" type="ORF">CEXT_692971</name>
</gene>
<evidence type="ECO:0000313" key="2">
    <source>
        <dbReference type="Proteomes" id="UP001054945"/>
    </source>
</evidence>
<keyword evidence="2" id="KW-1185">Reference proteome</keyword>